<proteinExistence type="predicted"/>
<reference evidence="3" key="1">
    <citation type="journal article" date="2014" name="Int. J. Syst. Evol. Microbiol.">
        <title>Complete genome sequence of Corynebacterium casei LMG S-19264T (=DSM 44701T), isolated from a smear-ripened cheese.</title>
        <authorList>
            <consortium name="US DOE Joint Genome Institute (JGI-PGF)"/>
            <person name="Walter F."/>
            <person name="Albersmeier A."/>
            <person name="Kalinowski J."/>
            <person name="Ruckert C."/>
        </authorList>
    </citation>
    <scope>NUCLEOTIDE SEQUENCE</scope>
    <source>
        <strain evidence="3">KCTC 12710</strain>
    </source>
</reference>
<feature type="signal peptide" evidence="1">
    <location>
        <begin position="1"/>
        <end position="20"/>
    </location>
</feature>
<evidence type="ECO:0000256" key="1">
    <source>
        <dbReference type="SAM" id="SignalP"/>
    </source>
</evidence>
<reference evidence="3" key="2">
    <citation type="submission" date="2020-09" db="EMBL/GenBank/DDBJ databases">
        <authorList>
            <person name="Sun Q."/>
            <person name="Kim S."/>
        </authorList>
    </citation>
    <scope>NUCLEOTIDE SEQUENCE</scope>
    <source>
        <strain evidence="3">KCTC 12710</strain>
    </source>
</reference>
<dbReference type="InterPro" id="IPR041489">
    <property type="entry name" value="PDZ_6"/>
</dbReference>
<organism evidence="3 4">
    <name type="scientific">Algibacter mikhailovii</name>
    <dbReference type="NCBI Taxonomy" id="425498"/>
    <lineage>
        <taxon>Bacteria</taxon>
        <taxon>Pseudomonadati</taxon>
        <taxon>Bacteroidota</taxon>
        <taxon>Flavobacteriia</taxon>
        <taxon>Flavobacteriales</taxon>
        <taxon>Flavobacteriaceae</taxon>
        <taxon>Algibacter</taxon>
    </lineage>
</organism>
<accession>A0A918V9S0</accession>
<gene>
    <name evidence="3" type="ORF">GCM10007028_20020</name>
</gene>
<dbReference type="SUPFAM" id="SSF50156">
    <property type="entry name" value="PDZ domain-like"/>
    <property type="match status" value="1"/>
</dbReference>
<name>A0A918V9S0_9FLAO</name>
<dbReference type="InterPro" id="IPR021109">
    <property type="entry name" value="Peptidase_aspartic_dom_sf"/>
</dbReference>
<dbReference type="Proteomes" id="UP000636004">
    <property type="component" value="Unassembled WGS sequence"/>
</dbReference>
<feature type="chain" id="PRO_5036834431" description="PDZ domain-containing protein" evidence="1">
    <location>
        <begin position="21"/>
        <end position="446"/>
    </location>
</feature>
<dbReference type="Gene3D" id="2.30.42.10">
    <property type="match status" value="1"/>
</dbReference>
<evidence type="ECO:0000259" key="2">
    <source>
        <dbReference type="PROSITE" id="PS50106"/>
    </source>
</evidence>
<dbReference type="AlphaFoldDB" id="A0A918V9S0"/>
<dbReference type="Pfam" id="PF17820">
    <property type="entry name" value="PDZ_6"/>
    <property type="match status" value="1"/>
</dbReference>
<feature type="domain" description="PDZ" evidence="2">
    <location>
        <begin position="346"/>
        <end position="417"/>
    </location>
</feature>
<keyword evidence="1" id="KW-0732">Signal</keyword>
<evidence type="ECO:0000313" key="4">
    <source>
        <dbReference type="Proteomes" id="UP000636004"/>
    </source>
</evidence>
<dbReference type="EMBL" id="BMWZ01000004">
    <property type="protein sequence ID" value="GGZ82237.1"/>
    <property type="molecule type" value="Genomic_DNA"/>
</dbReference>
<dbReference type="InterPro" id="IPR036034">
    <property type="entry name" value="PDZ_sf"/>
</dbReference>
<sequence>MKKTILLVCLFLSQSFFGFAQDKFVIQNKKHSDKIKFKLIHNLIVIPLEVNGVTLSFLLDTGVSKPIIFNFLNVSNTLKLKDPETIYLRGLGGDKSVEALKSGNNILKLGDAIKLEQDLYAVYNSNLSLAPRLGFPVHGIIGYDLFKDLIVQINYSNQTIILTEPAFFKKKPCKSCEYFDLKFHKRKPYIQANVSLNQKNIPLKLLIDSGGSDSLWLFENDSIGLSPEGNMFHDFLGHGLTGSVYGHRSKVKSFSLKSFEFKNVNVAFPDSEFTVFAQRIKDRNGSIAGNILKRFNMTFDYQKGQLRMKKNKYYNEKFSYNKSGIELAHDGMRTVKEVDVESGADKLSFQKKNQSKNVFSVKSTERYKIQLKPAYVIAEIRDNSPASEAGLMVDDLILSINGKDTKQYSLQEILEMFYEDNGRRIKLKIERGGNIMYFTFFLKAVL</sequence>
<comment type="caution">
    <text evidence="3">The sequence shown here is derived from an EMBL/GenBank/DDBJ whole genome shotgun (WGS) entry which is preliminary data.</text>
</comment>
<dbReference type="Gene3D" id="2.40.70.10">
    <property type="entry name" value="Acid Proteases"/>
    <property type="match status" value="2"/>
</dbReference>
<evidence type="ECO:0000313" key="3">
    <source>
        <dbReference type="EMBL" id="GGZ82237.1"/>
    </source>
</evidence>
<dbReference type="InterPro" id="IPR001478">
    <property type="entry name" value="PDZ"/>
</dbReference>
<dbReference type="SMART" id="SM00228">
    <property type="entry name" value="PDZ"/>
    <property type="match status" value="1"/>
</dbReference>
<dbReference type="PROSITE" id="PS50106">
    <property type="entry name" value="PDZ"/>
    <property type="match status" value="1"/>
</dbReference>
<dbReference type="RefSeq" id="WP_189360652.1">
    <property type="nucleotide sequence ID" value="NZ_BMWZ01000004.1"/>
</dbReference>
<keyword evidence="4" id="KW-1185">Reference proteome</keyword>
<protein>
    <recommendedName>
        <fullName evidence="2">PDZ domain-containing protein</fullName>
    </recommendedName>
</protein>